<organism evidence="2 3">
    <name type="scientific">Pieris brassicae</name>
    <name type="common">White butterfly</name>
    <name type="synonym">Large white butterfly</name>
    <dbReference type="NCBI Taxonomy" id="7116"/>
    <lineage>
        <taxon>Eukaryota</taxon>
        <taxon>Metazoa</taxon>
        <taxon>Ecdysozoa</taxon>
        <taxon>Arthropoda</taxon>
        <taxon>Hexapoda</taxon>
        <taxon>Insecta</taxon>
        <taxon>Pterygota</taxon>
        <taxon>Neoptera</taxon>
        <taxon>Endopterygota</taxon>
        <taxon>Lepidoptera</taxon>
        <taxon>Glossata</taxon>
        <taxon>Ditrysia</taxon>
        <taxon>Papilionoidea</taxon>
        <taxon>Pieridae</taxon>
        <taxon>Pierinae</taxon>
        <taxon>Pieris</taxon>
    </lineage>
</organism>
<gene>
    <name evidence="2" type="ORF">PIBRA_LOCUS3186</name>
</gene>
<reference evidence="2" key="1">
    <citation type="submission" date="2022-05" db="EMBL/GenBank/DDBJ databases">
        <authorList>
            <person name="Okamura Y."/>
        </authorList>
    </citation>
    <scope>NUCLEOTIDE SEQUENCE</scope>
</reference>
<dbReference type="Proteomes" id="UP001152562">
    <property type="component" value="Unassembled WGS sequence"/>
</dbReference>
<name>A0A9P0T902_PIEBR</name>
<proteinExistence type="predicted"/>
<evidence type="ECO:0000313" key="3">
    <source>
        <dbReference type="Proteomes" id="UP001152562"/>
    </source>
</evidence>
<feature type="compositionally biased region" description="Gly residues" evidence="1">
    <location>
        <begin position="14"/>
        <end position="23"/>
    </location>
</feature>
<feature type="region of interest" description="Disordered" evidence="1">
    <location>
        <begin position="1"/>
        <end position="112"/>
    </location>
</feature>
<sequence>MSGGQGSARRPPRSGGGGGGGGTLPASGFTYVGNRQPLTLNNGAPAPHLNNGSLRSLPDKGKRNGTPCRSDDFKRNLDARYSRKQDNAYPRASETVPGLGRGPDRDADYGEPEYSVIAESFARDDYCSHSNTFNC</sequence>
<dbReference type="EMBL" id="CALOZG010000004">
    <property type="protein sequence ID" value="CAH4011769.1"/>
    <property type="molecule type" value="Genomic_DNA"/>
</dbReference>
<comment type="caution">
    <text evidence="2">The sequence shown here is derived from an EMBL/GenBank/DDBJ whole genome shotgun (WGS) entry which is preliminary data.</text>
</comment>
<protein>
    <submittedName>
        <fullName evidence="2">Uncharacterized protein</fullName>
    </submittedName>
</protein>
<feature type="compositionally biased region" description="Basic and acidic residues" evidence="1">
    <location>
        <begin position="69"/>
        <end position="86"/>
    </location>
</feature>
<keyword evidence="3" id="KW-1185">Reference proteome</keyword>
<evidence type="ECO:0000256" key="1">
    <source>
        <dbReference type="SAM" id="MobiDB-lite"/>
    </source>
</evidence>
<evidence type="ECO:0000313" key="2">
    <source>
        <dbReference type="EMBL" id="CAH4011769.1"/>
    </source>
</evidence>
<dbReference type="AlphaFoldDB" id="A0A9P0T902"/>
<accession>A0A9P0T902</accession>